<evidence type="ECO:0000313" key="7">
    <source>
        <dbReference type="Proteomes" id="UP000315252"/>
    </source>
</evidence>
<gene>
    <name evidence="6" type="ORF">FKG95_06200</name>
</gene>
<evidence type="ECO:0000313" key="6">
    <source>
        <dbReference type="EMBL" id="TQV81827.1"/>
    </source>
</evidence>
<dbReference type="InterPro" id="IPR009050">
    <property type="entry name" value="Globin-like_sf"/>
</dbReference>
<dbReference type="Pfam" id="PF01152">
    <property type="entry name" value="Bac_globin"/>
    <property type="match status" value="1"/>
</dbReference>
<dbReference type="InterPro" id="IPR012292">
    <property type="entry name" value="Globin/Proto"/>
</dbReference>
<dbReference type="GO" id="GO:0046872">
    <property type="term" value="F:metal ion binding"/>
    <property type="evidence" value="ECO:0007669"/>
    <property type="project" value="UniProtKB-KW"/>
</dbReference>
<feature type="binding site" description="distal binding residue" evidence="5">
    <location>
        <position position="72"/>
    </location>
    <ligand>
        <name>heme</name>
        <dbReference type="ChEBI" id="CHEBI:30413"/>
    </ligand>
    <ligandPart>
        <name>Fe</name>
        <dbReference type="ChEBI" id="CHEBI:18248"/>
    </ligandPart>
</feature>
<evidence type="ECO:0000256" key="1">
    <source>
        <dbReference type="ARBA" id="ARBA00022448"/>
    </source>
</evidence>
<keyword evidence="3 5" id="KW-0479">Metal-binding</keyword>
<keyword evidence="2 5" id="KW-0349">Heme</keyword>
<keyword evidence="4 5" id="KW-0408">Iron</keyword>
<dbReference type="CDD" id="cd00454">
    <property type="entry name" value="TrHb1_N"/>
    <property type="match status" value="1"/>
</dbReference>
<dbReference type="AlphaFoldDB" id="A0A545TX94"/>
<dbReference type="GO" id="GO:0020037">
    <property type="term" value="F:heme binding"/>
    <property type="evidence" value="ECO:0007669"/>
    <property type="project" value="InterPro"/>
</dbReference>
<dbReference type="OrthoDB" id="9795814at2"/>
<dbReference type="Proteomes" id="UP000315252">
    <property type="component" value="Unassembled WGS sequence"/>
</dbReference>
<protein>
    <submittedName>
        <fullName evidence="6">Group 1 truncated hemoglobin</fullName>
    </submittedName>
</protein>
<dbReference type="EMBL" id="VHSH01000002">
    <property type="protein sequence ID" value="TQV81827.1"/>
    <property type="molecule type" value="Genomic_DNA"/>
</dbReference>
<keyword evidence="7" id="KW-1185">Reference proteome</keyword>
<dbReference type="Gene3D" id="1.10.490.10">
    <property type="entry name" value="Globins"/>
    <property type="match status" value="1"/>
</dbReference>
<proteinExistence type="predicted"/>
<comment type="caution">
    <text evidence="6">The sequence shown here is derived from an EMBL/GenBank/DDBJ whole genome shotgun (WGS) entry which is preliminary data.</text>
</comment>
<reference evidence="6 7" key="1">
    <citation type="submission" date="2019-06" db="EMBL/GenBank/DDBJ databases">
        <title>Whole genome sequence for Rhodospirillaceae sp. R148.</title>
        <authorList>
            <person name="Wang G."/>
        </authorList>
    </citation>
    <scope>NUCLEOTIDE SEQUENCE [LARGE SCALE GENOMIC DNA]</scope>
    <source>
        <strain evidence="6 7">R148</strain>
    </source>
</reference>
<dbReference type="InterPro" id="IPR001486">
    <property type="entry name" value="Hemoglobin_trunc"/>
</dbReference>
<dbReference type="RefSeq" id="WP_142895458.1">
    <property type="nucleotide sequence ID" value="NZ_ML660053.1"/>
</dbReference>
<evidence type="ECO:0000256" key="4">
    <source>
        <dbReference type="ARBA" id="ARBA00023004"/>
    </source>
</evidence>
<feature type="binding site" description="distal binding residue" evidence="5">
    <location>
        <position position="48"/>
    </location>
    <ligand>
        <name>heme</name>
        <dbReference type="ChEBI" id="CHEBI:30413"/>
    </ligand>
    <ligandPart>
        <name>Fe</name>
        <dbReference type="ChEBI" id="CHEBI:18248"/>
    </ligandPart>
</feature>
<evidence type="ECO:0000256" key="3">
    <source>
        <dbReference type="ARBA" id="ARBA00022723"/>
    </source>
</evidence>
<organism evidence="6 7">
    <name type="scientific">Denitrobaculum tricleocarpae</name>
    <dbReference type="NCBI Taxonomy" id="2591009"/>
    <lineage>
        <taxon>Bacteria</taxon>
        <taxon>Pseudomonadati</taxon>
        <taxon>Pseudomonadota</taxon>
        <taxon>Alphaproteobacteria</taxon>
        <taxon>Rhodospirillales</taxon>
        <taxon>Rhodospirillaceae</taxon>
        <taxon>Denitrobaculum</taxon>
    </lineage>
</organism>
<name>A0A545TX94_9PROT</name>
<dbReference type="GO" id="GO:0019825">
    <property type="term" value="F:oxygen binding"/>
    <property type="evidence" value="ECO:0007669"/>
    <property type="project" value="InterPro"/>
</dbReference>
<keyword evidence="1" id="KW-0813">Transport</keyword>
<accession>A0A545TX94</accession>
<sequence>MAQQTLFEKYGGFSKVSKMVLAFYDTLLDSDEIGPFFDDIDMSKMVDHQTKFVASLLGGPASYSDKQLHQLHNHLDIHDAHFDELKDVLKDTLSDHGVEPADVETVLQEFEQRRSYIVGQPHVD</sequence>
<dbReference type="SUPFAM" id="SSF46458">
    <property type="entry name" value="Globin-like"/>
    <property type="match status" value="1"/>
</dbReference>
<evidence type="ECO:0000256" key="2">
    <source>
        <dbReference type="ARBA" id="ARBA00022617"/>
    </source>
</evidence>
<evidence type="ECO:0000256" key="5">
    <source>
        <dbReference type="PIRSR" id="PIRSR601486-1"/>
    </source>
</evidence>